<comment type="caution">
    <text evidence="2">The sequence shown here is derived from an EMBL/GenBank/DDBJ whole genome shotgun (WGS) entry which is preliminary data.</text>
</comment>
<dbReference type="InterPro" id="IPR036397">
    <property type="entry name" value="RNaseH_sf"/>
</dbReference>
<dbReference type="SUPFAM" id="SSF53098">
    <property type="entry name" value="Ribonuclease H-like"/>
    <property type="match status" value="1"/>
</dbReference>
<dbReference type="GO" id="GO:0005829">
    <property type="term" value="C:cytosol"/>
    <property type="evidence" value="ECO:0007669"/>
    <property type="project" value="TreeGrafter"/>
</dbReference>
<dbReference type="Gene3D" id="3.30.420.10">
    <property type="entry name" value="Ribonuclease H-like superfamily/Ribonuclease H"/>
    <property type="match status" value="1"/>
</dbReference>
<dbReference type="GO" id="GO:0003676">
    <property type="term" value="F:nucleic acid binding"/>
    <property type="evidence" value="ECO:0007669"/>
    <property type="project" value="InterPro"/>
</dbReference>
<dbReference type="Pfam" id="PF00929">
    <property type="entry name" value="RNase_T"/>
    <property type="match status" value="1"/>
</dbReference>
<evidence type="ECO:0000313" key="2">
    <source>
        <dbReference type="EMBL" id="OIQ86983.1"/>
    </source>
</evidence>
<evidence type="ECO:0000259" key="1">
    <source>
        <dbReference type="SMART" id="SM00479"/>
    </source>
</evidence>
<name>A0A1J5R4L1_9ZZZZ</name>
<protein>
    <submittedName>
        <fullName evidence="2">DNA polymerase III PolC-type</fullName>
        <ecNumber evidence="2">2.7.7.7</ecNumber>
    </submittedName>
</protein>
<dbReference type="GO" id="GO:0045004">
    <property type="term" value="P:DNA replication proofreading"/>
    <property type="evidence" value="ECO:0007669"/>
    <property type="project" value="TreeGrafter"/>
</dbReference>
<keyword evidence="2" id="KW-0548">Nucleotidyltransferase</keyword>
<feature type="domain" description="Exonuclease" evidence="1">
    <location>
        <begin position="4"/>
        <end position="177"/>
    </location>
</feature>
<dbReference type="GO" id="GO:0008408">
    <property type="term" value="F:3'-5' exonuclease activity"/>
    <property type="evidence" value="ECO:0007669"/>
    <property type="project" value="TreeGrafter"/>
</dbReference>
<dbReference type="PANTHER" id="PTHR30231:SF41">
    <property type="entry name" value="DNA POLYMERASE III SUBUNIT EPSILON"/>
    <property type="match status" value="1"/>
</dbReference>
<dbReference type="SMART" id="SM00479">
    <property type="entry name" value="EXOIII"/>
    <property type="match status" value="1"/>
</dbReference>
<dbReference type="EC" id="2.7.7.7" evidence="2"/>
<dbReference type="GO" id="GO:0003887">
    <property type="term" value="F:DNA-directed DNA polymerase activity"/>
    <property type="evidence" value="ECO:0007669"/>
    <property type="project" value="UniProtKB-EC"/>
</dbReference>
<dbReference type="CDD" id="cd06127">
    <property type="entry name" value="DEDDh"/>
    <property type="match status" value="1"/>
</dbReference>
<dbReference type="AlphaFoldDB" id="A0A1J5R4L1"/>
<reference evidence="2" key="1">
    <citation type="submission" date="2016-10" db="EMBL/GenBank/DDBJ databases">
        <title>Sequence of Gallionella enrichment culture.</title>
        <authorList>
            <person name="Poehlein A."/>
            <person name="Muehling M."/>
            <person name="Daniel R."/>
        </authorList>
    </citation>
    <scope>NUCLEOTIDE SEQUENCE</scope>
</reference>
<dbReference type="FunFam" id="3.30.420.10:FF:000045">
    <property type="entry name" value="3'-5' exonuclease DinG"/>
    <property type="match status" value="1"/>
</dbReference>
<organism evidence="2">
    <name type="scientific">mine drainage metagenome</name>
    <dbReference type="NCBI Taxonomy" id="410659"/>
    <lineage>
        <taxon>unclassified sequences</taxon>
        <taxon>metagenomes</taxon>
        <taxon>ecological metagenomes</taxon>
    </lineage>
</organism>
<dbReference type="PANTHER" id="PTHR30231">
    <property type="entry name" value="DNA POLYMERASE III SUBUNIT EPSILON"/>
    <property type="match status" value="1"/>
</dbReference>
<dbReference type="EMBL" id="MLJW01000448">
    <property type="protein sequence ID" value="OIQ86983.1"/>
    <property type="molecule type" value="Genomic_DNA"/>
</dbReference>
<accession>A0A1J5R4L1</accession>
<sequence length="198" mass="21928">MSCDFIVFDLETTGLSPNFHEIIQIAATRMRAGQVQKGDHFFSYVRPEMPISGFITAYTGISNRDVAKAPSICEALAAFSDYVGDAVLIAHNGHRFDSKFLAAACEKRCMKSRPVELIDSIHFSKRLFGSTRGTGHGLDVVLARMGVTTINGRRHDARGDVSGLAQAVERMWRKLEIDKNCSDIPRVKTLLPTTAIRR</sequence>
<proteinExistence type="predicted"/>
<keyword evidence="2" id="KW-0808">Transferase</keyword>
<gene>
    <name evidence="2" type="primary">polC_14</name>
    <name evidence="2" type="ORF">GALL_311690</name>
</gene>
<dbReference type="InterPro" id="IPR013520">
    <property type="entry name" value="Ribonucl_H"/>
</dbReference>
<dbReference type="InterPro" id="IPR012337">
    <property type="entry name" value="RNaseH-like_sf"/>
</dbReference>